<dbReference type="InterPro" id="IPR003607">
    <property type="entry name" value="HD/PDEase_dom"/>
</dbReference>
<reference evidence="9 10" key="1">
    <citation type="submission" date="2020-07" db="EMBL/GenBank/DDBJ databases">
        <title>Huge and variable diversity of episymbiotic CPR bacteria and DPANN archaea in groundwater ecosystems.</title>
        <authorList>
            <person name="He C.Y."/>
            <person name="Keren R."/>
            <person name="Whittaker M."/>
            <person name="Farag I.F."/>
            <person name="Doudna J."/>
            <person name="Cate J.H.D."/>
            <person name="Banfield J.F."/>
        </authorList>
    </citation>
    <scope>NUCLEOTIDE SEQUENCE [LARGE SCALE GENOMIC DNA]</scope>
    <source>
        <strain evidence="9">NC_groundwater_541_Ag_S-0.1um_46_50</strain>
    </source>
</reference>
<dbReference type="Proteomes" id="UP000595618">
    <property type="component" value="Chromosome"/>
</dbReference>
<dbReference type="InterPro" id="IPR036612">
    <property type="entry name" value="KH_dom_type_1_sf"/>
</dbReference>
<proteinExistence type="inferred from homology"/>
<dbReference type="InterPro" id="IPR006674">
    <property type="entry name" value="HD_domain"/>
</dbReference>
<evidence type="ECO:0000313" key="10">
    <source>
        <dbReference type="Proteomes" id="UP000595618"/>
    </source>
</evidence>
<dbReference type="PANTHER" id="PTHR12826">
    <property type="entry name" value="RIBONUCLEASE Y"/>
    <property type="match status" value="1"/>
</dbReference>
<dbReference type="EC" id="3.1.-.-" evidence="5 6"/>
<dbReference type="InterPro" id="IPR017705">
    <property type="entry name" value="Ribonuclease_Y"/>
</dbReference>
<dbReference type="Pfam" id="PF00013">
    <property type="entry name" value="KH_1"/>
    <property type="match status" value="1"/>
</dbReference>
<dbReference type="AlphaFoldDB" id="A0A7T5RK94"/>
<feature type="coiled-coil region" evidence="7">
    <location>
        <begin position="47"/>
        <end position="168"/>
    </location>
</feature>
<dbReference type="Gene3D" id="1.10.3210.10">
    <property type="entry name" value="Hypothetical protein af1432"/>
    <property type="match status" value="1"/>
</dbReference>
<keyword evidence="1 5" id="KW-0540">Nuclease</keyword>
<evidence type="ECO:0000256" key="5">
    <source>
        <dbReference type="HAMAP-Rule" id="MF_00335"/>
    </source>
</evidence>
<keyword evidence="7" id="KW-0175">Coiled coil</keyword>
<dbReference type="NCBIfam" id="TIGR03319">
    <property type="entry name" value="RNase_Y"/>
    <property type="match status" value="1"/>
</dbReference>
<dbReference type="InterPro" id="IPR004088">
    <property type="entry name" value="KH_dom_type_1"/>
</dbReference>
<comment type="function">
    <text evidence="5">Endoribonuclease that initiates mRNA decay.</text>
</comment>
<dbReference type="GO" id="GO:0016787">
    <property type="term" value="F:hydrolase activity"/>
    <property type="evidence" value="ECO:0007669"/>
    <property type="project" value="UniProtKB-KW"/>
</dbReference>
<keyword evidence="3 5" id="KW-0378">Hydrolase</keyword>
<dbReference type="InterPro" id="IPR004087">
    <property type="entry name" value="KH_dom"/>
</dbReference>
<evidence type="ECO:0000256" key="1">
    <source>
        <dbReference type="ARBA" id="ARBA00022722"/>
    </source>
</evidence>
<feature type="domain" description="HD" evidence="8">
    <location>
        <begin position="323"/>
        <end position="416"/>
    </location>
</feature>
<dbReference type="PROSITE" id="PS51831">
    <property type="entry name" value="HD"/>
    <property type="match status" value="1"/>
</dbReference>
<dbReference type="Pfam" id="PF01966">
    <property type="entry name" value="HD"/>
    <property type="match status" value="1"/>
</dbReference>
<dbReference type="InterPro" id="IPR022711">
    <property type="entry name" value="RNase_Y_N"/>
</dbReference>
<name>A0A7T5RK94_9BACT</name>
<protein>
    <recommendedName>
        <fullName evidence="5 6">Ribonuclease Y</fullName>
        <shortName evidence="5">RNase Y</shortName>
        <ecNumber evidence="5 6">3.1.-.-</ecNumber>
    </recommendedName>
</protein>
<dbReference type="HAMAP" id="MF_00335">
    <property type="entry name" value="RNase_Y"/>
    <property type="match status" value="1"/>
</dbReference>
<sequence length="507" mass="57217">MSTFIVLGVLALGLGIALGYFIRQLIAQQRKSTIEGKLKKLIDDSRAESKEILLEAKEKAAKVLEEAKSEEKERLAQVRRLEERLMEREAMVDRRVQEFEKKEKDFEERVAKVKEIKAEVEARREEILKELERVSGLSKDQAIGELMKRIEKEHAEDLMMRIKKLEQMGIEDLEKRAKNILAALIQRLATATTSEVTTTTVVIPSDDLKGKIIGREGRNIKALERAAGVEIIVDDTPGSIVISAFDPVRRQIAKTALEILIQDGRIQPARIEEAADKARENIEKQIKDAGDQASYEVGIFDLDPRLITLLGRLKFRTSYGQNVLQHSIEMTHLAGMLAEEVGGDVAIAKKGALLHDIGKAVDHEVTGTHVEIGRRILQKFGVDNRVVQAMQSHHEEYPYETLESIIVQTVDAVSASRPGARRDTIENYLKRLEDLERIATSFEGVEKAYAISAGREIRIFVTPDKINDLEARELARKIAQQVEGELKYPGEIKVHVIRETRVVEYAR</sequence>
<dbReference type="GO" id="GO:0006402">
    <property type="term" value="P:mRNA catabolic process"/>
    <property type="evidence" value="ECO:0007669"/>
    <property type="project" value="UniProtKB-UniRule"/>
</dbReference>
<accession>A0A7T5RK94</accession>
<comment type="similarity">
    <text evidence="5">Belongs to the RNase Y family.</text>
</comment>
<dbReference type="SMART" id="SM00322">
    <property type="entry name" value="KH"/>
    <property type="match status" value="1"/>
</dbReference>
<dbReference type="GO" id="GO:0004521">
    <property type="term" value="F:RNA endonuclease activity"/>
    <property type="evidence" value="ECO:0007669"/>
    <property type="project" value="UniProtKB-UniRule"/>
</dbReference>
<dbReference type="SUPFAM" id="SSF54791">
    <property type="entry name" value="Eukaryotic type KH-domain (KH-domain type I)"/>
    <property type="match status" value="1"/>
</dbReference>
<dbReference type="NCBIfam" id="TIGR00277">
    <property type="entry name" value="HDIG"/>
    <property type="match status" value="1"/>
</dbReference>
<evidence type="ECO:0000256" key="7">
    <source>
        <dbReference type="SAM" id="Coils"/>
    </source>
</evidence>
<evidence type="ECO:0000256" key="4">
    <source>
        <dbReference type="ARBA" id="ARBA00022884"/>
    </source>
</evidence>
<organism evidence="9 10">
    <name type="scientific">Candidatus Sungiibacteriota bacterium</name>
    <dbReference type="NCBI Taxonomy" id="2750080"/>
    <lineage>
        <taxon>Bacteria</taxon>
        <taxon>Candidatus Sungiibacteriota</taxon>
    </lineage>
</organism>
<keyword evidence="4 5" id="KW-0694">RNA-binding</keyword>
<evidence type="ECO:0000256" key="2">
    <source>
        <dbReference type="ARBA" id="ARBA00022759"/>
    </source>
</evidence>
<dbReference type="InterPro" id="IPR006675">
    <property type="entry name" value="HDIG_dom"/>
</dbReference>
<dbReference type="Gene3D" id="3.30.1370.10">
    <property type="entry name" value="K Homology domain, type 1"/>
    <property type="match status" value="1"/>
</dbReference>
<dbReference type="EMBL" id="CP066690">
    <property type="protein sequence ID" value="QQG45657.1"/>
    <property type="molecule type" value="Genomic_DNA"/>
</dbReference>
<dbReference type="GO" id="GO:0005886">
    <property type="term" value="C:plasma membrane"/>
    <property type="evidence" value="ECO:0007669"/>
    <property type="project" value="UniProtKB-UniRule"/>
</dbReference>
<dbReference type="PROSITE" id="PS50084">
    <property type="entry name" value="KH_TYPE_1"/>
    <property type="match status" value="1"/>
</dbReference>
<dbReference type="SUPFAM" id="SSF109604">
    <property type="entry name" value="HD-domain/PDEase-like"/>
    <property type="match status" value="1"/>
</dbReference>
<evidence type="ECO:0000313" key="9">
    <source>
        <dbReference type="EMBL" id="QQG45657.1"/>
    </source>
</evidence>
<dbReference type="PANTHER" id="PTHR12826:SF15">
    <property type="entry name" value="RIBONUCLEASE Y"/>
    <property type="match status" value="1"/>
</dbReference>
<dbReference type="CDD" id="cd22431">
    <property type="entry name" value="KH-I_RNaseY"/>
    <property type="match status" value="1"/>
</dbReference>
<evidence type="ECO:0000256" key="6">
    <source>
        <dbReference type="NCBIfam" id="TIGR03319"/>
    </source>
</evidence>
<dbReference type="GO" id="GO:0003723">
    <property type="term" value="F:RNA binding"/>
    <property type="evidence" value="ECO:0007669"/>
    <property type="project" value="UniProtKB-UniRule"/>
</dbReference>
<dbReference type="SMART" id="SM00471">
    <property type="entry name" value="HDc"/>
    <property type="match status" value="1"/>
</dbReference>
<dbReference type="Pfam" id="PF12072">
    <property type="entry name" value="RNase_Y_N"/>
    <property type="match status" value="1"/>
</dbReference>
<evidence type="ECO:0000256" key="3">
    <source>
        <dbReference type="ARBA" id="ARBA00022801"/>
    </source>
</evidence>
<evidence type="ECO:0000259" key="8">
    <source>
        <dbReference type="PROSITE" id="PS51831"/>
    </source>
</evidence>
<gene>
    <name evidence="5 9" type="primary">rny</name>
    <name evidence="9" type="ORF">HYW89_01930</name>
</gene>
<dbReference type="CDD" id="cd00077">
    <property type="entry name" value="HDc"/>
    <property type="match status" value="1"/>
</dbReference>
<keyword evidence="2 5" id="KW-0255">Endonuclease</keyword>